<dbReference type="PANTHER" id="PTHR11346:SF176">
    <property type="entry name" value="32 KDA BETA-GALACTOSIDE-BINDING LECTIN LEC-3"/>
    <property type="match status" value="1"/>
</dbReference>
<dbReference type="InterPro" id="IPR013320">
    <property type="entry name" value="ConA-like_dom_sf"/>
</dbReference>
<dbReference type="InterPro" id="IPR044156">
    <property type="entry name" value="Galectin-like"/>
</dbReference>
<dbReference type="WBParaSite" id="PTRK_0001019900.1">
    <property type="protein sequence ID" value="PTRK_0001019900.1"/>
    <property type="gene ID" value="PTRK_0001019900"/>
</dbReference>
<reference evidence="5" key="1">
    <citation type="submission" date="2017-02" db="UniProtKB">
        <authorList>
            <consortium name="WormBaseParasite"/>
        </authorList>
    </citation>
    <scope>IDENTIFICATION</scope>
</reference>
<sequence length="164" mass="18455">MMQPTAPMEPTYNYAGPAISTAPAPTITDFFFPTVKFGTALNGFTFPIQIRIIGKVPEKGDRFEVNFVTSSDTAFHFNPRFKEKVIVRNNTSGGKWQHEERSPKGNPFEKNKIFVLDFDAQKTHVNVRLNGKDITQFAFRDNSNSIVGLDIQGDIELTLVSLIR</sequence>
<evidence type="ECO:0000259" key="3">
    <source>
        <dbReference type="PROSITE" id="PS51304"/>
    </source>
</evidence>
<accession>A0A0N4ZNT6</accession>
<evidence type="ECO:0000256" key="1">
    <source>
        <dbReference type="ARBA" id="ARBA00022734"/>
    </source>
</evidence>
<evidence type="ECO:0000313" key="4">
    <source>
        <dbReference type="Proteomes" id="UP000038045"/>
    </source>
</evidence>
<dbReference type="GO" id="GO:0016936">
    <property type="term" value="F:galactoside binding"/>
    <property type="evidence" value="ECO:0007669"/>
    <property type="project" value="TreeGrafter"/>
</dbReference>
<dbReference type="Proteomes" id="UP000038045">
    <property type="component" value="Unplaced"/>
</dbReference>
<dbReference type="Gene3D" id="2.60.120.200">
    <property type="match status" value="1"/>
</dbReference>
<evidence type="ECO:0000256" key="2">
    <source>
        <dbReference type="RuleBase" id="RU102079"/>
    </source>
</evidence>
<dbReference type="SUPFAM" id="SSF49899">
    <property type="entry name" value="Concanavalin A-like lectins/glucanases"/>
    <property type="match status" value="1"/>
</dbReference>
<dbReference type="GO" id="GO:0030246">
    <property type="term" value="F:carbohydrate binding"/>
    <property type="evidence" value="ECO:0007669"/>
    <property type="project" value="UniProtKB-UniRule"/>
</dbReference>
<dbReference type="AlphaFoldDB" id="A0A0N4ZNT6"/>
<name>A0A0N4ZNT6_PARTI</name>
<dbReference type="SMART" id="SM00908">
    <property type="entry name" value="Gal-bind_lectin"/>
    <property type="match status" value="1"/>
</dbReference>
<feature type="domain" description="Galectin" evidence="3">
    <location>
        <begin position="36"/>
        <end position="163"/>
    </location>
</feature>
<evidence type="ECO:0000313" key="5">
    <source>
        <dbReference type="WBParaSite" id="PTRK_0001019900.1"/>
    </source>
</evidence>
<dbReference type="PROSITE" id="PS51304">
    <property type="entry name" value="GALECTIN"/>
    <property type="match status" value="1"/>
</dbReference>
<dbReference type="Pfam" id="PF00337">
    <property type="entry name" value="Gal-bind_lectin"/>
    <property type="match status" value="1"/>
</dbReference>
<dbReference type="InterPro" id="IPR001079">
    <property type="entry name" value="Galectin_CRD"/>
</dbReference>
<dbReference type="SMART" id="SM00276">
    <property type="entry name" value="GLECT"/>
    <property type="match status" value="1"/>
</dbReference>
<organism evidence="4 5">
    <name type="scientific">Parastrongyloides trichosuri</name>
    <name type="common">Possum-specific nematode worm</name>
    <dbReference type="NCBI Taxonomy" id="131310"/>
    <lineage>
        <taxon>Eukaryota</taxon>
        <taxon>Metazoa</taxon>
        <taxon>Ecdysozoa</taxon>
        <taxon>Nematoda</taxon>
        <taxon>Chromadorea</taxon>
        <taxon>Rhabditida</taxon>
        <taxon>Tylenchina</taxon>
        <taxon>Panagrolaimomorpha</taxon>
        <taxon>Strongyloidoidea</taxon>
        <taxon>Strongyloididae</taxon>
        <taxon>Parastrongyloides</taxon>
    </lineage>
</organism>
<dbReference type="PANTHER" id="PTHR11346">
    <property type="entry name" value="GALECTIN"/>
    <property type="match status" value="1"/>
</dbReference>
<keyword evidence="1 2" id="KW-0430">Lectin</keyword>
<dbReference type="STRING" id="131310.A0A0N4ZNT6"/>
<protein>
    <recommendedName>
        <fullName evidence="2">Galectin</fullName>
    </recommendedName>
</protein>
<keyword evidence="4" id="KW-1185">Reference proteome</keyword>
<dbReference type="CDD" id="cd00070">
    <property type="entry name" value="GLECT"/>
    <property type="match status" value="1"/>
</dbReference>
<proteinExistence type="predicted"/>